<dbReference type="EMBL" id="ML978068">
    <property type="protein sequence ID" value="KAF2017547.1"/>
    <property type="molecule type" value="Genomic_DNA"/>
</dbReference>
<evidence type="ECO:0000256" key="1">
    <source>
        <dbReference type="SAM" id="MobiDB-lite"/>
    </source>
</evidence>
<proteinExistence type="predicted"/>
<keyword evidence="4" id="KW-1185">Reference proteome</keyword>
<keyword evidence="2" id="KW-1133">Transmembrane helix</keyword>
<organism evidence="3 4">
    <name type="scientific">Aaosphaeria arxii CBS 175.79</name>
    <dbReference type="NCBI Taxonomy" id="1450172"/>
    <lineage>
        <taxon>Eukaryota</taxon>
        <taxon>Fungi</taxon>
        <taxon>Dikarya</taxon>
        <taxon>Ascomycota</taxon>
        <taxon>Pezizomycotina</taxon>
        <taxon>Dothideomycetes</taxon>
        <taxon>Pleosporomycetidae</taxon>
        <taxon>Pleosporales</taxon>
        <taxon>Pleosporales incertae sedis</taxon>
        <taxon>Aaosphaeria</taxon>
    </lineage>
</organism>
<feature type="region of interest" description="Disordered" evidence="1">
    <location>
        <begin position="96"/>
        <end position="119"/>
    </location>
</feature>
<dbReference type="RefSeq" id="XP_033385886.1">
    <property type="nucleotide sequence ID" value="XM_033533046.1"/>
</dbReference>
<dbReference type="GeneID" id="54290443"/>
<dbReference type="AlphaFoldDB" id="A0A6A5XXJ2"/>
<gene>
    <name evidence="3" type="ORF">BU24DRAFT_478652</name>
</gene>
<evidence type="ECO:0000313" key="3">
    <source>
        <dbReference type="EMBL" id="KAF2017547.1"/>
    </source>
</evidence>
<evidence type="ECO:0000256" key="2">
    <source>
        <dbReference type="SAM" id="Phobius"/>
    </source>
</evidence>
<dbReference type="Proteomes" id="UP000799778">
    <property type="component" value="Unassembled WGS sequence"/>
</dbReference>
<reference evidence="3" key="1">
    <citation type="journal article" date="2020" name="Stud. Mycol.">
        <title>101 Dothideomycetes genomes: a test case for predicting lifestyles and emergence of pathogens.</title>
        <authorList>
            <person name="Haridas S."/>
            <person name="Albert R."/>
            <person name="Binder M."/>
            <person name="Bloem J."/>
            <person name="Labutti K."/>
            <person name="Salamov A."/>
            <person name="Andreopoulos B."/>
            <person name="Baker S."/>
            <person name="Barry K."/>
            <person name="Bills G."/>
            <person name="Bluhm B."/>
            <person name="Cannon C."/>
            <person name="Castanera R."/>
            <person name="Culley D."/>
            <person name="Daum C."/>
            <person name="Ezra D."/>
            <person name="Gonzalez J."/>
            <person name="Henrissat B."/>
            <person name="Kuo A."/>
            <person name="Liang C."/>
            <person name="Lipzen A."/>
            <person name="Lutzoni F."/>
            <person name="Magnuson J."/>
            <person name="Mondo S."/>
            <person name="Nolan M."/>
            <person name="Ohm R."/>
            <person name="Pangilinan J."/>
            <person name="Park H.-J."/>
            <person name="Ramirez L."/>
            <person name="Alfaro M."/>
            <person name="Sun H."/>
            <person name="Tritt A."/>
            <person name="Yoshinaga Y."/>
            <person name="Zwiers L.-H."/>
            <person name="Turgeon B."/>
            <person name="Goodwin S."/>
            <person name="Spatafora J."/>
            <person name="Crous P."/>
            <person name="Grigoriev I."/>
        </authorList>
    </citation>
    <scope>NUCLEOTIDE SEQUENCE</scope>
    <source>
        <strain evidence="3">CBS 175.79</strain>
    </source>
</reference>
<name>A0A6A5XXJ2_9PLEO</name>
<keyword evidence="2" id="KW-0812">Transmembrane</keyword>
<evidence type="ECO:0000313" key="4">
    <source>
        <dbReference type="Proteomes" id="UP000799778"/>
    </source>
</evidence>
<protein>
    <submittedName>
        <fullName evidence="3">Uncharacterized protein</fullName>
    </submittedName>
</protein>
<accession>A0A6A5XXJ2</accession>
<keyword evidence="2" id="KW-0472">Membrane</keyword>
<feature type="transmembrane region" description="Helical" evidence="2">
    <location>
        <begin position="12"/>
        <end position="32"/>
    </location>
</feature>
<sequence>MTFPPGRKEVNHYTTIHYTSFTTIVIIVFPYTNYTLYNNTNTVQQKSLQSFASILLRVALSINSLHHHHQHIKMQLSHLILATLFTASSLAAPTLTPSTPTTRPLLRRRPHAAPGTPNCTGGRTFPTFVKFEGGDAQITKSVDEFMQCSGGKLAFKPDAKDKAPYRGDPKQAEDMKNALDIAGLRCKCA</sequence>